<dbReference type="EMBL" id="CAJNOC010005778">
    <property type="protein sequence ID" value="CAF1061798.1"/>
    <property type="molecule type" value="Genomic_DNA"/>
</dbReference>
<dbReference type="AlphaFoldDB" id="A0A814L6V6"/>
<sequence length="228" mass="25969">MSEHKDILRDFDPIVSSSCESISDLDILERYNRFSLFYSKDKGYSFILKAFKNPESDNWETRLRVECQGSNFVEEFFGAGFRKNKALVSVKQSFLANTILEAPKTLKRKRDSSKDRDDTGEIIEDAMLSDLNDKKREPTELCLSPIRPSNDNLSLSESSECEIKRTSLLTSVEYDKMKNIQQPIGNLNPTGTSRISISHIERGNKDQNIYANTHTTPTSSTYINSEDS</sequence>
<accession>A0A814L6V6</accession>
<evidence type="ECO:0000256" key="1">
    <source>
        <dbReference type="SAM" id="MobiDB-lite"/>
    </source>
</evidence>
<comment type="caution">
    <text evidence="2">The sequence shown here is derived from an EMBL/GenBank/DDBJ whole genome shotgun (WGS) entry which is preliminary data.</text>
</comment>
<keyword evidence="3" id="KW-1185">Reference proteome</keyword>
<protein>
    <submittedName>
        <fullName evidence="2">Uncharacterized protein</fullName>
    </submittedName>
</protein>
<name>A0A814L6V6_9BILA</name>
<feature type="region of interest" description="Disordered" evidence="1">
    <location>
        <begin position="202"/>
        <end position="228"/>
    </location>
</feature>
<dbReference type="Proteomes" id="UP000663879">
    <property type="component" value="Unassembled WGS sequence"/>
</dbReference>
<evidence type="ECO:0000313" key="2">
    <source>
        <dbReference type="EMBL" id="CAF1061798.1"/>
    </source>
</evidence>
<evidence type="ECO:0000313" key="3">
    <source>
        <dbReference type="Proteomes" id="UP000663879"/>
    </source>
</evidence>
<feature type="region of interest" description="Disordered" evidence="1">
    <location>
        <begin position="106"/>
        <end position="125"/>
    </location>
</feature>
<feature type="non-terminal residue" evidence="2">
    <location>
        <position position="1"/>
    </location>
</feature>
<proteinExistence type="predicted"/>
<feature type="compositionally biased region" description="Polar residues" evidence="1">
    <location>
        <begin position="206"/>
        <end position="228"/>
    </location>
</feature>
<reference evidence="2" key="1">
    <citation type="submission" date="2021-02" db="EMBL/GenBank/DDBJ databases">
        <authorList>
            <person name="Nowell W R."/>
        </authorList>
    </citation>
    <scope>NUCLEOTIDE SEQUENCE</scope>
    <source>
        <strain evidence="2">Ploen Becks lab</strain>
    </source>
</reference>
<gene>
    <name evidence="2" type="ORF">OXX778_LOCUS19319</name>
</gene>
<organism evidence="2 3">
    <name type="scientific">Brachionus calyciflorus</name>
    <dbReference type="NCBI Taxonomy" id="104777"/>
    <lineage>
        <taxon>Eukaryota</taxon>
        <taxon>Metazoa</taxon>
        <taxon>Spiralia</taxon>
        <taxon>Gnathifera</taxon>
        <taxon>Rotifera</taxon>
        <taxon>Eurotatoria</taxon>
        <taxon>Monogononta</taxon>
        <taxon>Pseudotrocha</taxon>
        <taxon>Ploima</taxon>
        <taxon>Brachionidae</taxon>
        <taxon>Brachionus</taxon>
    </lineage>
</organism>